<accession>A0A1G4TV54</accession>
<gene>
    <name evidence="2" type="ORF">SAMN05660859_3192</name>
</gene>
<organism evidence="2 3">
    <name type="scientific">Ancylobacter rudongensis</name>
    <dbReference type="NCBI Taxonomy" id="177413"/>
    <lineage>
        <taxon>Bacteria</taxon>
        <taxon>Pseudomonadati</taxon>
        <taxon>Pseudomonadota</taxon>
        <taxon>Alphaproteobacteria</taxon>
        <taxon>Hyphomicrobiales</taxon>
        <taxon>Xanthobacteraceae</taxon>
        <taxon>Ancylobacter</taxon>
    </lineage>
</organism>
<sequence length="132" mass="13545">MADSIKAPKGAAMGAPARLLRAEGLAVFAAALVAYAALGASWWLFAALILAPDLSMLGYLAGPRPGAFFYNAAHTYVVPALLGGLAYGVSAPLAGAIALVWTAHIGLDRLLGYGLKYPAGFALTHLGRVGRH</sequence>
<dbReference type="EMBL" id="FMTP01000005">
    <property type="protein sequence ID" value="SCW85296.1"/>
    <property type="molecule type" value="Genomic_DNA"/>
</dbReference>
<proteinExistence type="predicted"/>
<dbReference type="AlphaFoldDB" id="A0A1G4TV54"/>
<evidence type="ECO:0000313" key="2">
    <source>
        <dbReference type="EMBL" id="SCW85296.1"/>
    </source>
</evidence>
<evidence type="ECO:0000256" key="1">
    <source>
        <dbReference type="SAM" id="Phobius"/>
    </source>
</evidence>
<feature type="transmembrane region" description="Helical" evidence="1">
    <location>
        <begin position="25"/>
        <end position="50"/>
    </location>
</feature>
<protein>
    <recommendedName>
        <fullName evidence="4">DUF4260 domain-containing protein</fullName>
    </recommendedName>
</protein>
<dbReference type="RefSeq" id="WP_091441573.1">
    <property type="nucleotide sequence ID" value="NZ_FMTP01000005.1"/>
</dbReference>
<dbReference type="Proteomes" id="UP000198889">
    <property type="component" value="Unassembled WGS sequence"/>
</dbReference>
<keyword evidence="1" id="KW-0812">Transmembrane</keyword>
<feature type="transmembrane region" description="Helical" evidence="1">
    <location>
        <begin position="85"/>
        <end position="107"/>
    </location>
</feature>
<keyword evidence="1" id="KW-1133">Transmembrane helix</keyword>
<dbReference type="Pfam" id="PF14079">
    <property type="entry name" value="DUF4260"/>
    <property type="match status" value="1"/>
</dbReference>
<keyword evidence="3" id="KW-1185">Reference proteome</keyword>
<dbReference type="STRING" id="177413.SAMN05660859_3192"/>
<evidence type="ECO:0000313" key="3">
    <source>
        <dbReference type="Proteomes" id="UP000198889"/>
    </source>
</evidence>
<name>A0A1G4TV54_9HYPH</name>
<reference evidence="3" key="1">
    <citation type="submission" date="2016-10" db="EMBL/GenBank/DDBJ databases">
        <authorList>
            <person name="Varghese N."/>
            <person name="Submissions S."/>
        </authorList>
    </citation>
    <scope>NUCLEOTIDE SEQUENCE [LARGE SCALE GENOMIC DNA]</scope>
    <source>
        <strain evidence="3">CGMCC 1.1761</strain>
    </source>
</reference>
<dbReference type="InterPro" id="IPR025356">
    <property type="entry name" value="DUF4260"/>
</dbReference>
<keyword evidence="1" id="KW-0472">Membrane</keyword>
<evidence type="ECO:0008006" key="4">
    <source>
        <dbReference type="Google" id="ProtNLM"/>
    </source>
</evidence>